<dbReference type="InterPro" id="IPR019734">
    <property type="entry name" value="TPR_rpt"/>
</dbReference>
<dbReference type="Proteomes" id="UP000721861">
    <property type="component" value="Unassembled WGS sequence"/>
</dbReference>
<keyword evidence="8" id="KW-1185">Reference proteome</keyword>
<feature type="repeat" description="TPR" evidence="3">
    <location>
        <begin position="120"/>
        <end position="153"/>
    </location>
</feature>
<evidence type="ECO:0000256" key="3">
    <source>
        <dbReference type="PROSITE-ProRule" id="PRU00339"/>
    </source>
</evidence>
<dbReference type="SMART" id="SM00028">
    <property type="entry name" value="TPR"/>
    <property type="match status" value="4"/>
</dbReference>
<keyword evidence="4" id="KW-0175">Coiled coil</keyword>
<evidence type="ECO:0000313" key="8">
    <source>
        <dbReference type="Proteomes" id="UP000721861"/>
    </source>
</evidence>
<dbReference type="RefSeq" id="WP_212224664.1">
    <property type="nucleotide sequence ID" value="NZ_JAGUCN010000001.1"/>
</dbReference>
<dbReference type="InterPro" id="IPR000792">
    <property type="entry name" value="Tscrpt_reg_LuxR_C"/>
</dbReference>
<gene>
    <name evidence="7" type="ORF">KEM09_02035</name>
</gene>
<dbReference type="InterPro" id="IPR011990">
    <property type="entry name" value="TPR-like_helical_dom_sf"/>
</dbReference>
<keyword evidence="5" id="KW-0812">Transmembrane</keyword>
<sequence>MYQTLWLIFLFLAIHPIKAQDAELDSLINLLAHEDDKLNRGELYLDLATYYEYSDLIKSYDYILKVREIADKYNIEQLHSKTNLFISNLLIKQGKYNEALSHLNKELCQLNEQEAGFKYVGLLINIGAIYYQIKQYDKALTHFHKAKELFEAGAISIEDEQYPQIFIGIYNNIANVYDELNDNPQALVYYIDALEVAIAYKAYEHIGVINKNIGDLYIEMDRHDDALPFITESIRIRKQINDNSGLATSYYVLGLYYYETGQEDKAIDAYKISLDFGIKANAWLSITETAKTISVYYKSRESYKETYDYFELYHQYNDSLLIQNSEKQRLATEFDFKLQQRQKEWDEKRKKEQYLYILIGAGLLVLAAILLLLYFLSKAREKRIRLEKKNLKLENANLEQDLHLKRKELTTNVMYLVRKNELIKEVSNRLMDTLGNFKPENQKLIQSIMVELQQSLDNDIWEEFELRFNQVHSDFYDRLRERFPDLTPNEVKLSAFLRLNMSSKEISAITHQSIRSIEVARTRLRKKLDLTNTDVGLVAFLNKF</sequence>
<keyword evidence="1" id="KW-0677">Repeat</keyword>
<keyword evidence="5" id="KW-0472">Membrane</keyword>
<dbReference type="InterPro" id="IPR016032">
    <property type="entry name" value="Sig_transdc_resp-reg_C-effctor"/>
</dbReference>
<reference evidence="7 8" key="1">
    <citation type="journal article" date="2014" name="Int. J. Syst. Evol. Microbiol.">
        <title>Carboxylicivirga gen. nov. in the family Marinilabiliaceae with two novel species, Carboxylicivirga mesophila sp. nov. and Carboxylicivirga taeanensis sp. nov., and reclassification of Cytophaga fermentans as Saccharicrinis fermentans gen. nov., comb. nov.</title>
        <authorList>
            <person name="Yang S.H."/>
            <person name="Seo H.S."/>
            <person name="Woo J.H."/>
            <person name="Oh H.M."/>
            <person name="Jang H."/>
            <person name="Lee J.H."/>
            <person name="Kim S.J."/>
            <person name="Kwon K.K."/>
        </authorList>
    </citation>
    <scope>NUCLEOTIDE SEQUENCE [LARGE SCALE GENOMIC DNA]</scope>
    <source>
        <strain evidence="7 8">JCM 18290</strain>
    </source>
</reference>
<dbReference type="Pfam" id="PF13424">
    <property type="entry name" value="TPR_12"/>
    <property type="match status" value="1"/>
</dbReference>
<proteinExistence type="predicted"/>
<feature type="transmembrane region" description="Helical" evidence="5">
    <location>
        <begin position="354"/>
        <end position="376"/>
    </location>
</feature>
<feature type="domain" description="HTH luxR-type" evidence="6">
    <location>
        <begin position="483"/>
        <end position="541"/>
    </location>
</feature>
<dbReference type="Pfam" id="PF13374">
    <property type="entry name" value="TPR_10"/>
    <property type="match status" value="1"/>
</dbReference>
<dbReference type="SUPFAM" id="SSF46894">
    <property type="entry name" value="C-terminal effector domain of the bipartite response regulators"/>
    <property type="match status" value="1"/>
</dbReference>
<dbReference type="SUPFAM" id="SSF48452">
    <property type="entry name" value="TPR-like"/>
    <property type="match status" value="1"/>
</dbReference>
<dbReference type="PANTHER" id="PTHR45641:SF1">
    <property type="entry name" value="AAA+ ATPASE DOMAIN-CONTAINING PROTEIN"/>
    <property type="match status" value="1"/>
</dbReference>
<keyword evidence="2 3" id="KW-0802">TPR repeat</keyword>
<evidence type="ECO:0000256" key="1">
    <source>
        <dbReference type="ARBA" id="ARBA00022737"/>
    </source>
</evidence>
<keyword evidence="5" id="KW-1133">Transmembrane helix</keyword>
<comment type="caution">
    <text evidence="7">The sequence shown here is derived from an EMBL/GenBank/DDBJ whole genome shotgun (WGS) entry which is preliminary data.</text>
</comment>
<name>A0ABS5K581_9BACT</name>
<dbReference type="Gene3D" id="1.25.40.10">
    <property type="entry name" value="Tetratricopeptide repeat domain"/>
    <property type="match status" value="2"/>
</dbReference>
<feature type="coiled-coil region" evidence="4">
    <location>
        <begin position="376"/>
        <end position="408"/>
    </location>
</feature>
<evidence type="ECO:0000313" key="7">
    <source>
        <dbReference type="EMBL" id="MBS2210159.1"/>
    </source>
</evidence>
<evidence type="ECO:0000256" key="5">
    <source>
        <dbReference type="SAM" id="Phobius"/>
    </source>
</evidence>
<protein>
    <submittedName>
        <fullName evidence="7">Tetratricopeptide repeat protein</fullName>
    </submittedName>
</protein>
<dbReference type="EMBL" id="JAGUCN010000001">
    <property type="protein sequence ID" value="MBS2210159.1"/>
    <property type="molecule type" value="Genomic_DNA"/>
</dbReference>
<evidence type="ECO:0000256" key="4">
    <source>
        <dbReference type="SAM" id="Coils"/>
    </source>
</evidence>
<dbReference type="PROSITE" id="PS50005">
    <property type="entry name" value="TPR"/>
    <property type="match status" value="2"/>
</dbReference>
<dbReference type="PANTHER" id="PTHR45641">
    <property type="entry name" value="TETRATRICOPEPTIDE REPEAT PROTEIN (AFU_ORTHOLOGUE AFUA_6G03870)"/>
    <property type="match status" value="1"/>
</dbReference>
<accession>A0ABS5K581</accession>
<dbReference type="SMART" id="SM00421">
    <property type="entry name" value="HTH_LUXR"/>
    <property type="match status" value="1"/>
</dbReference>
<organism evidence="7 8">
    <name type="scientific">Carboxylicivirga mesophila</name>
    <dbReference type="NCBI Taxonomy" id="1166478"/>
    <lineage>
        <taxon>Bacteria</taxon>
        <taxon>Pseudomonadati</taxon>
        <taxon>Bacteroidota</taxon>
        <taxon>Bacteroidia</taxon>
        <taxon>Marinilabiliales</taxon>
        <taxon>Marinilabiliaceae</taxon>
        <taxon>Carboxylicivirga</taxon>
    </lineage>
</organism>
<feature type="repeat" description="TPR" evidence="3">
    <location>
        <begin position="247"/>
        <end position="280"/>
    </location>
</feature>
<evidence type="ECO:0000259" key="6">
    <source>
        <dbReference type="SMART" id="SM00421"/>
    </source>
</evidence>
<evidence type="ECO:0000256" key="2">
    <source>
        <dbReference type="ARBA" id="ARBA00022803"/>
    </source>
</evidence>